<keyword evidence="2" id="KW-0732">Signal</keyword>
<evidence type="ECO:0000256" key="1">
    <source>
        <dbReference type="SAM" id="Phobius"/>
    </source>
</evidence>
<sequence>MKVSCALFWVLLLLLTQTQTILCVFAAAQSFHLNDKGLNENGASRDLEKDPEHTHEVHCSRERSRTAWNIIDKYLMPFVERERYVIPKSCRLHPENDIFRDHEEHKVKVDVNEWQCGYCKKGFLSEEFIDKHLETRHFNLLNISSSKCLADLCGALHCDHVLNSKASRSKCNPAAAVRNRHLCESIADACFPPSQGSSASRLHALFLQQFCDAHTCARGRKPFPRGGRKERSLIYMAASILTLMLLPLFYVVVFLHQSEMRKDSQELKRISRLRRKTKAS</sequence>
<feature type="signal peptide" evidence="2">
    <location>
        <begin position="1"/>
        <end position="20"/>
    </location>
</feature>
<organism evidence="4 5">
    <name type="scientific">Saponaria officinalis</name>
    <name type="common">Common soapwort</name>
    <name type="synonym">Lychnis saponaria</name>
    <dbReference type="NCBI Taxonomy" id="3572"/>
    <lineage>
        <taxon>Eukaryota</taxon>
        <taxon>Viridiplantae</taxon>
        <taxon>Streptophyta</taxon>
        <taxon>Embryophyta</taxon>
        <taxon>Tracheophyta</taxon>
        <taxon>Spermatophyta</taxon>
        <taxon>Magnoliopsida</taxon>
        <taxon>eudicotyledons</taxon>
        <taxon>Gunneridae</taxon>
        <taxon>Pentapetalae</taxon>
        <taxon>Caryophyllales</taxon>
        <taxon>Caryophyllaceae</taxon>
        <taxon>Caryophylleae</taxon>
        <taxon>Saponaria</taxon>
    </lineage>
</organism>
<keyword evidence="5" id="KW-1185">Reference proteome</keyword>
<dbReference type="PANTHER" id="PTHR21385">
    <property type="entry name" value="ZINC FINGER PROTEIN-RELATED"/>
    <property type="match status" value="1"/>
</dbReference>
<keyword evidence="1" id="KW-0472">Membrane</keyword>
<feature type="domain" description="C2H2-type" evidence="3">
    <location>
        <begin position="116"/>
        <end position="137"/>
    </location>
</feature>
<dbReference type="PROSITE" id="PS00028">
    <property type="entry name" value="ZINC_FINGER_C2H2_1"/>
    <property type="match status" value="1"/>
</dbReference>
<accession>A0AAW1L1M9</accession>
<reference evidence="4 5" key="1">
    <citation type="submission" date="2024-03" db="EMBL/GenBank/DDBJ databases">
        <title>WGS assembly of Saponaria officinalis var. Norfolk2.</title>
        <authorList>
            <person name="Jenkins J."/>
            <person name="Shu S."/>
            <person name="Grimwood J."/>
            <person name="Barry K."/>
            <person name="Goodstein D."/>
            <person name="Schmutz J."/>
            <person name="Leebens-Mack J."/>
            <person name="Osbourn A."/>
        </authorList>
    </citation>
    <scope>NUCLEOTIDE SEQUENCE [LARGE SCALE GENOMIC DNA]</scope>
    <source>
        <strain evidence="5">cv. Norfolk2</strain>
        <strain evidence="4">JIC</strain>
        <tissue evidence="4">Leaf</tissue>
    </source>
</reference>
<dbReference type="PANTHER" id="PTHR21385:SF0">
    <property type="entry name" value="RE51073P"/>
    <property type="match status" value="1"/>
</dbReference>
<keyword evidence="1" id="KW-0812">Transmembrane</keyword>
<keyword evidence="1" id="KW-1133">Transmembrane helix</keyword>
<dbReference type="AlphaFoldDB" id="A0AAW1L1M9"/>
<feature type="chain" id="PRO_5044717915" description="C2H2-type domain-containing protein" evidence="2">
    <location>
        <begin position="21"/>
        <end position="280"/>
    </location>
</feature>
<gene>
    <name evidence="4" type="ORF">RND81_05G234500</name>
</gene>
<protein>
    <recommendedName>
        <fullName evidence="3">C2H2-type domain-containing protein</fullName>
    </recommendedName>
</protein>
<name>A0AAW1L1M9_SAPOF</name>
<evidence type="ECO:0000259" key="3">
    <source>
        <dbReference type="PROSITE" id="PS00028"/>
    </source>
</evidence>
<dbReference type="Proteomes" id="UP001443914">
    <property type="component" value="Unassembled WGS sequence"/>
</dbReference>
<proteinExistence type="predicted"/>
<feature type="transmembrane region" description="Helical" evidence="1">
    <location>
        <begin position="233"/>
        <end position="255"/>
    </location>
</feature>
<dbReference type="EMBL" id="JBDFQZ010000005">
    <property type="protein sequence ID" value="KAK9726745.1"/>
    <property type="molecule type" value="Genomic_DNA"/>
</dbReference>
<comment type="caution">
    <text evidence="4">The sequence shown here is derived from an EMBL/GenBank/DDBJ whole genome shotgun (WGS) entry which is preliminary data.</text>
</comment>
<evidence type="ECO:0000313" key="4">
    <source>
        <dbReference type="EMBL" id="KAK9726746.1"/>
    </source>
</evidence>
<evidence type="ECO:0000256" key="2">
    <source>
        <dbReference type="SAM" id="SignalP"/>
    </source>
</evidence>
<dbReference type="InterPro" id="IPR013087">
    <property type="entry name" value="Znf_C2H2_type"/>
</dbReference>
<dbReference type="EMBL" id="JBDFQZ010000005">
    <property type="protein sequence ID" value="KAK9726746.1"/>
    <property type="molecule type" value="Genomic_DNA"/>
</dbReference>
<evidence type="ECO:0000313" key="5">
    <source>
        <dbReference type="Proteomes" id="UP001443914"/>
    </source>
</evidence>